<dbReference type="SMART" id="SM00692">
    <property type="entry name" value="DM3"/>
    <property type="match status" value="1"/>
</dbReference>
<dbReference type="GO" id="GO:0003677">
    <property type="term" value="F:DNA binding"/>
    <property type="evidence" value="ECO:0007669"/>
    <property type="project" value="UniProtKB-UniRule"/>
</dbReference>
<evidence type="ECO:0000256" key="6">
    <source>
        <dbReference type="SAM" id="MobiDB-lite"/>
    </source>
</evidence>
<feature type="region of interest" description="Disordered" evidence="6">
    <location>
        <begin position="636"/>
        <end position="675"/>
    </location>
</feature>
<reference evidence="8" key="1">
    <citation type="submission" date="2021-02" db="EMBL/GenBank/DDBJ databases">
        <title>Comparative genomics reveals that relaxation of natural selection precedes convergent phenotypic evolution of cavefish.</title>
        <authorList>
            <person name="Peng Z."/>
        </authorList>
    </citation>
    <scope>NUCLEOTIDE SEQUENCE</scope>
    <source>
        <tissue evidence="8">Muscle</tissue>
    </source>
</reference>
<feature type="domain" description="THAP-type" evidence="7">
    <location>
        <begin position="1"/>
        <end position="83"/>
    </location>
</feature>
<accession>A0A9W7WZ20</accession>
<keyword evidence="9" id="KW-1185">Reference proteome</keyword>
<evidence type="ECO:0000313" key="9">
    <source>
        <dbReference type="Proteomes" id="UP001059041"/>
    </source>
</evidence>
<dbReference type="Pfam" id="PF05485">
    <property type="entry name" value="THAP"/>
    <property type="match status" value="1"/>
</dbReference>
<dbReference type="SMART" id="SM00980">
    <property type="entry name" value="THAP"/>
    <property type="match status" value="1"/>
</dbReference>
<dbReference type="GO" id="GO:0008270">
    <property type="term" value="F:zinc ion binding"/>
    <property type="evidence" value="ECO:0007669"/>
    <property type="project" value="UniProtKB-KW"/>
</dbReference>
<evidence type="ECO:0000256" key="4">
    <source>
        <dbReference type="ARBA" id="ARBA00023125"/>
    </source>
</evidence>
<dbReference type="Pfam" id="PF13843">
    <property type="entry name" value="DDE_Tnp_1_7"/>
    <property type="match status" value="2"/>
</dbReference>
<name>A0A9W7WZ20_TRIRA</name>
<protein>
    <submittedName>
        <fullName evidence="8">PiggyBac transposable element-derived protein 4-like</fullName>
    </submittedName>
</protein>
<gene>
    <name evidence="8" type="ORF">IRJ41_008470</name>
</gene>
<sequence>MSYRRCAVYGCVRTTSLHMLPKDPDVREKWIQFIVKKSHTQINAHLRVCSAHFTSGCFENKSQYDAGFAQKLLLKDRAVPTIWDPTRIKQTNVQHTPAVVDLHFDDTNQTTENDVGDATDYNSKGLGFCDQDSVASSLDFMFTGGLDPIQDWPSSEIDSPENVASLRKRKRPRLSSTSAPHERGAGRNGQDDVSVKTWHSGVESDDVPSHPVFTPVQEPGPKFISNSCNNPLKFFQLFFSKPIMQEIVTNTNVFGTKCQKTGKRWEKITRKELDSFIALVIFMGLFKCSSLADYWRDSKYFGLLFPGRIMSYQRFLSIFNALHISDITEDEENSKKKGTPEYERLGKIQPLYQVIREACKTYYHPFQNITIDERMVTSQARTGLRKCIMDKPTNNGYKLFALSDCTSHYTWDFFVYEGKSCASQSQGLSYESVMALVDENMLGTGYKLFVDQFYTSPTLFRDLLHKSIWACGPFWANRKGFPRPTVNGLPKNAPQGTMRWIKDKELLFVRWKDEQEVQMCSTFHKAYEGDTVKRKVKRGDRTWTSVDIPIPAPVLDYERNMEAVDPSNCITGHFRRMHKPREWYQSVFYHALDIAVENAFILQEMTPKAKNKRALTRRAFLEMLILKLIAGVPVPSARPSAANSTTRTPATSAPSSPASSSFHNPKHIKQDSSAGGRNRIVTVIMTGMKSKTNVQQIPASDDVHFSHDTIQTTKNGVLEATGCRDEDVDCCDQDSVASSVDTTTEEMFIDGLDPILDWPLHEINSPEEDQDSAAHLHRKKRPRLSSTSALPDESNRRNGKGSWSFGDVSERWHSADEADNEPSHPVFTPVQTPGLKFTYNSCSKPQFFFQLFFSETLLEEIVTNTNVYGIKCQTTETQWDQIDLKEFESFIALVIFMGLFKCSSLANYWRDSEYFGLCFPREIMSYQRFLSISNVLYLSDSKQDEKNKKRKGTPEDERLGKIQPLYQVIREACKTYYHPFQNITIDERMMTSQARTGLRKCKKNESNNEHKLFALSDCTNGYTWDFLVNEERSHASHSQGLSSEPLMALVDENSLGTGYKLFVNQFYTSPTLFRDLLQKNIRACGPVKADKKGFPRTTVNSLPRNAARGTMRWIRDKELLFVQWKDVQEIQMCSTFHKAHEGDTVKRKVKRGDRSRTFVDIPIPAAVVDYDRLVK</sequence>
<evidence type="ECO:0000259" key="7">
    <source>
        <dbReference type="PROSITE" id="PS50950"/>
    </source>
</evidence>
<evidence type="ECO:0000256" key="2">
    <source>
        <dbReference type="ARBA" id="ARBA00022771"/>
    </source>
</evidence>
<proteinExistence type="predicted"/>
<keyword evidence="1" id="KW-0479">Metal-binding</keyword>
<dbReference type="PANTHER" id="PTHR46599:SF3">
    <property type="entry name" value="PIGGYBAC TRANSPOSABLE ELEMENT-DERIVED PROTEIN 4"/>
    <property type="match status" value="1"/>
</dbReference>
<dbReference type="InterPro" id="IPR029526">
    <property type="entry name" value="PGBD"/>
</dbReference>
<feature type="compositionally biased region" description="Low complexity" evidence="6">
    <location>
        <begin position="639"/>
        <end position="661"/>
    </location>
</feature>
<keyword evidence="3" id="KW-0862">Zinc</keyword>
<feature type="compositionally biased region" description="Basic and acidic residues" evidence="6">
    <location>
        <begin position="180"/>
        <end position="193"/>
    </location>
</feature>
<dbReference type="SUPFAM" id="SSF57716">
    <property type="entry name" value="Glucocorticoid receptor-like (DNA-binding domain)"/>
    <property type="match status" value="1"/>
</dbReference>
<keyword evidence="4 5" id="KW-0238">DNA-binding</keyword>
<evidence type="ECO:0000256" key="5">
    <source>
        <dbReference type="PROSITE-ProRule" id="PRU00309"/>
    </source>
</evidence>
<dbReference type="InterPro" id="IPR006612">
    <property type="entry name" value="THAP_Znf"/>
</dbReference>
<evidence type="ECO:0000256" key="3">
    <source>
        <dbReference type="ARBA" id="ARBA00022833"/>
    </source>
</evidence>
<feature type="region of interest" description="Disordered" evidence="6">
    <location>
        <begin position="151"/>
        <end position="193"/>
    </location>
</feature>
<dbReference type="PROSITE" id="PS50950">
    <property type="entry name" value="ZF_THAP"/>
    <property type="match status" value="1"/>
</dbReference>
<dbReference type="Proteomes" id="UP001059041">
    <property type="component" value="Linkage Group LG4"/>
</dbReference>
<organism evidence="8 9">
    <name type="scientific">Triplophysa rosa</name>
    <name type="common">Cave loach</name>
    <dbReference type="NCBI Taxonomy" id="992332"/>
    <lineage>
        <taxon>Eukaryota</taxon>
        <taxon>Metazoa</taxon>
        <taxon>Chordata</taxon>
        <taxon>Craniata</taxon>
        <taxon>Vertebrata</taxon>
        <taxon>Euteleostomi</taxon>
        <taxon>Actinopterygii</taxon>
        <taxon>Neopterygii</taxon>
        <taxon>Teleostei</taxon>
        <taxon>Ostariophysi</taxon>
        <taxon>Cypriniformes</taxon>
        <taxon>Nemacheilidae</taxon>
        <taxon>Triplophysa</taxon>
    </lineage>
</organism>
<evidence type="ECO:0000313" key="8">
    <source>
        <dbReference type="EMBL" id="KAI7810936.1"/>
    </source>
</evidence>
<comment type="caution">
    <text evidence="8">The sequence shown here is derived from an EMBL/GenBank/DDBJ whole genome shotgun (WGS) entry which is preliminary data.</text>
</comment>
<dbReference type="EMBL" id="JAFHDT010000004">
    <property type="protein sequence ID" value="KAI7810936.1"/>
    <property type="molecule type" value="Genomic_DNA"/>
</dbReference>
<evidence type="ECO:0000256" key="1">
    <source>
        <dbReference type="ARBA" id="ARBA00022723"/>
    </source>
</evidence>
<feature type="region of interest" description="Disordered" evidence="6">
    <location>
        <begin position="765"/>
        <end position="804"/>
    </location>
</feature>
<dbReference type="AlphaFoldDB" id="A0A9W7WZ20"/>
<dbReference type="PANTHER" id="PTHR46599">
    <property type="entry name" value="PIGGYBAC TRANSPOSABLE ELEMENT-DERIVED PROTEIN 4"/>
    <property type="match status" value="1"/>
</dbReference>
<keyword evidence="2 5" id="KW-0863">Zinc-finger</keyword>